<dbReference type="Proteomes" id="UP000054485">
    <property type="component" value="Unassembled WGS sequence"/>
</dbReference>
<accession>A0A0D0ASV8</accession>
<organism evidence="1 2">
    <name type="scientific">Suillus luteus UH-Slu-Lm8-n1</name>
    <dbReference type="NCBI Taxonomy" id="930992"/>
    <lineage>
        <taxon>Eukaryota</taxon>
        <taxon>Fungi</taxon>
        <taxon>Dikarya</taxon>
        <taxon>Basidiomycota</taxon>
        <taxon>Agaricomycotina</taxon>
        <taxon>Agaricomycetes</taxon>
        <taxon>Agaricomycetidae</taxon>
        <taxon>Boletales</taxon>
        <taxon>Suillineae</taxon>
        <taxon>Suillaceae</taxon>
        <taxon>Suillus</taxon>
    </lineage>
</organism>
<dbReference type="AlphaFoldDB" id="A0A0D0ASV8"/>
<gene>
    <name evidence="1" type="ORF">CY34DRAFT_810414</name>
</gene>
<proteinExistence type="predicted"/>
<protein>
    <submittedName>
        <fullName evidence="1">Uncharacterized protein</fullName>
    </submittedName>
</protein>
<evidence type="ECO:0000313" key="1">
    <source>
        <dbReference type="EMBL" id="KIK37367.1"/>
    </source>
</evidence>
<name>A0A0D0ASV8_9AGAM</name>
<dbReference type="EMBL" id="KN835456">
    <property type="protein sequence ID" value="KIK37367.1"/>
    <property type="molecule type" value="Genomic_DNA"/>
</dbReference>
<dbReference type="InParanoid" id="A0A0D0ASV8"/>
<reference evidence="1 2" key="1">
    <citation type="submission" date="2014-04" db="EMBL/GenBank/DDBJ databases">
        <authorList>
            <consortium name="DOE Joint Genome Institute"/>
            <person name="Kuo A."/>
            <person name="Ruytinx J."/>
            <person name="Rineau F."/>
            <person name="Colpaert J."/>
            <person name="Kohler A."/>
            <person name="Nagy L.G."/>
            <person name="Floudas D."/>
            <person name="Copeland A."/>
            <person name="Barry K.W."/>
            <person name="Cichocki N."/>
            <person name="Veneault-Fourrey C."/>
            <person name="LaButti K."/>
            <person name="Lindquist E.A."/>
            <person name="Lipzen A."/>
            <person name="Lundell T."/>
            <person name="Morin E."/>
            <person name="Murat C."/>
            <person name="Sun H."/>
            <person name="Tunlid A."/>
            <person name="Henrissat B."/>
            <person name="Grigoriev I.V."/>
            <person name="Hibbett D.S."/>
            <person name="Martin F."/>
            <person name="Nordberg H.P."/>
            <person name="Cantor M.N."/>
            <person name="Hua S.X."/>
        </authorList>
    </citation>
    <scope>NUCLEOTIDE SEQUENCE [LARGE SCALE GENOMIC DNA]</scope>
    <source>
        <strain evidence="1 2">UH-Slu-Lm8-n1</strain>
    </source>
</reference>
<dbReference type="HOGENOM" id="CLU_2851233_0_0_1"/>
<keyword evidence="2" id="KW-1185">Reference proteome</keyword>
<reference evidence="2" key="2">
    <citation type="submission" date="2015-01" db="EMBL/GenBank/DDBJ databases">
        <title>Evolutionary Origins and Diversification of the Mycorrhizal Mutualists.</title>
        <authorList>
            <consortium name="DOE Joint Genome Institute"/>
            <consortium name="Mycorrhizal Genomics Consortium"/>
            <person name="Kohler A."/>
            <person name="Kuo A."/>
            <person name="Nagy L.G."/>
            <person name="Floudas D."/>
            <person name="Copeland A."/>
            <person name="Barry K.W."/>
            <person name="Cichocki N."/>
            <person name="Veneault-Fourrey C."/>
            <person name="LaButti K."/>
            <person name="Lindquist E.A."/>
            <person name="Lipzen A."/>
            <person name="Lundell T."/>
            <person name="Morin E."/>
            <person name="Murat C."/>
            <person name="Riley R."/>
            <person name="Ohm R."/>
            <person name="Sun H."/>
            <person name="Tunlid A."/>
            <person name="Henrissat B."/>
            <person name="Grigoriev I.V."/>
            <person name="Hibbett D.S."/>
            <person name="Martin F."/>
        </authorList>
    </citation>
    <scope>NUCLEOTIDE SEQUENCE [LARGE SCALE GENOMIC DNA]</scope>
    <source>
        <strain evidence="2">UH-Slu-Lm8-n1</strain>
    </source>
</reference>
<sequence>MIHCITDARRGGICSATSSVSPQSCHQFYNPPVTATLCISLSSVVILLTSYTNAETLFSVQEGTP</sequence>
<evidence type="ECO:0000313" key="2">
    <source>
        <dbReference type="Proteomes" id="UP000054485"/>
    </source>
</evidence>